<name>A0A4R7CFE1_9HYPH</name>
<sequence length="77" mass="8284">MALITRAAAAKMLGIGVRTLERYDSTGEGPGFVRVGPRLVRYDPEVCRSWASARTYPHRAAEIARGTTPKQKAPAAG</sequence>
<gene>
    <name evidence="1" type="ORF">EV668_0057</name>
</gene>
<dbReference type="EMBL" id="SNZR01000003">
    <property type="protein sequence ID" value="TDR95673.1"/>
    <property type="molecule type" value="Genomic_DNA"/>
</dbReference>
<dbReference type="AlphaFoldDB" id="A0A4R7CFE1"/>
<keyword evidence="2" id="KW-1185">Reference proteome</keyword>
<dbReference type="RefSeq" id="WP_133767881.1">
    <property type="nucleotide sequence ID" value="NZ_SNZR01000003.1"/>
</dbReference>
<dbReference type="OrthoDB" id="9806994at2"/>
<proteinExistence type="predicted"/>
<evidence type="ECO:0000313" key="2">
    <source>
        <dbReference type="Proteomes" id="UP000295122"/>
    </source>
</evidence>
<dbReference type="SUPFAM" id="SSF46955">
    <property type="entry name" value="Putative DNA-binding domain"/>
    <property type="match status" value="1"/>
</dbReference>
<reference evidence="1 2" key="1">
    <citation type="submission" date="2019-03" db="EMBL/GenBank/DDBJ databases">
        <title>Genomic Encyclopedia of Type Strains, Phase IV (KMG-IV): sequencing the most valuable type-strain genomes for metagenomic binning, comparative biology and taxonomic classification.</title>
        <authorList>
            <person name="Goeker M."/>
        </authorList>
    </citation>
    <scope>NUCLEOTIDE SEQUENCE [LARGE SCALE GENOMIC DNA]</scope>
    <source>
        <strain evidence="1 2">DSM 25903</strain>
    </source>
</reference>
<evidence type="ECO:0000313" key="1">
    <source>
        <dbReference type="EMBL" id="TDR95673.1"/>
    </source>
</evidence>
<comment type="caution">
    <text evidence="1">The sequence shown here is derived from an EMBL/GenBank/DDBJ whole genome shotgun (WGS) entry which is preliminary data.</text>
</comment>
<organism evidence="1 2">
    <name type="scientific">Enterovirga rhinocerotis</name>
    <dbReference type="NCBI Taxonomy" id="1339210"/>
    <lineage>
        <taxon>Bacteria</taxon>
        <taxon>Pseudomonadati</taxon>
        <taxon>Pseudomonadota</taxon>
        <taxon>Alphaproteobacteria</taxon>
        <taxon>Hyphomicrobiales</taxon>
        <taxon>Methylobacteriaceae</taxon>
        <taxon>Enterovirga</taxon>
    </lineage>
</organism>
<accession>A0A4R7CFE1</accession>
<dbReference type="Proteomes" id="UP000295122">
    <property type="component" value="Unassembled WGS sequence"/>
</dbReference>
<dbReference type="InterPro" id="IPR009061">
    <property type="entry name" value="DNA-bd_dom_put_sf"/>
</dbReference>
<evidence type="ECO:0008006" key="3">
    <source>
        <dbReference type="Google" id="ProtNLM"/>
    </source>
</evidence>
<protein>
    <recommendedName>
        <fullName evidence="3">AlpA family transcriptional regulator</fullName>
    </recommendedName>
</protein>